<evidence type="ECO:0000256" key="3">
    <source>
        <dbReference type="ARBA" id="ARBA00023163"/>
    </source>
</evidence>
<keyword evidence="3" id="KW-0804">Transcription</keyword>
<evidence type="ECO:0000259" key="5">
    <source>
        <dbReference type="PROSITE" id="PS51077"/>
    </source>
</evidence>
<dbReference type="Pfam" id="PF09339">
    <property type="entry name" value="HTH_IclR"/>
    <property type="match status" value="1"/>
</dbReference>
<dbReference type="InterPro" id="IPR029016">
    <property type="entry name" value="GAF-like_dom_sf"/>
</dbReference>
<dbReference type="InterPro" id="IPR050707">
    <property type="entry name" value="HTH_MetabolicPath_Reg"/>
</dbReference>
<protein>
    <submittedName>
        <fullName evidence="7">IclR family transcriptional regulator</fullName>
    </submittedName>
</protein>
<dbReference type="PROSITE" id="PS51078">
    <property type="entry name" value="ICLR_ED"/>
    <property type="match status" value="1"/>
</dbReference>
<dbReference type="Gene3D" id="1.10.10.10">
    <property type="entry name" value="Winged helix-like DNA-binding domain superfamily/Winged helix DNA-binding domain"/>
    <property type="match status" value="1"/>
</dbReference>
<evidence type="ECO:0000313" key="7">
    <source>
        <dbReference type="EMBL" id="GGF10055.1"/>
    </source>
</evidence>
<evidence type="ECO:0000313" key="8">
    <source>
        <dbReference type="Proteomes" id="UP000646365"/>
    </source>
</evidence>
<name>A0A8J3E2G4_9PROT</name>
<dbReference type="CDD" id="cd00090">
    <property type="entry name" value="HTH_ARSR"/>
    <property type="match status" value="1"/>
</dbReference>
<feature type="region of interest" description="Disordered" evidence="4">
    <location>
        <begin position="1"/>
        <end position="38"/>
    </location>
</feature>
<organism evidence="7 8">
    <name type="scientific">Aliidongia dinghuensis</name>
    <dbReference type="NCBI Taxonomy" id="1867774"/>
    <lineage>
        <taxon>Bacteria</taxon>
        <taxon>Pseudomonadati</taxon>
        <taxon>Pseudomonadota</taxon>
        <taxon>Alphaproteobacteria</taxon>
        <taxon>Rhodospirillales</taxon>
        <taxon>Dongiaceae</taxon>
        <taxon>Aliidongia</taxon>
    </lineage>
</organism>
<dbReference type="Pfam" id="PF01614">
    <property type="entry name" value="IclR_C"/>
    <property type="match status" value="1"/>
</dbReference>
<dbReference type="PANTHER" id="PTHR30136:SF35">
    <property type="entry name" value="HTH-TYPE TRANSCRIPTIONAL REGULATOR RV1719"/>
    <property type="match status" value="1"/>
</dbReference>
<dbReference type="InterPro" id="IPR036390">
    <property type="entry name" value="WH_DNA-bd_sf"/>
</dbReference>
<dbReference type="AlphaFoldDB" id="A0A8J3E2G4"/>
<evidence type="ECO:0000256" key="2">
    <source>
        <dbReference type="ARBA" id="ARBA00023125"/>
    </source>
</evidence>
<gene>
    <name evidence="7" type="ORF">GCM10011611_14510</name>
</gene>
<keyword evidence="2" id="KW-0238">DNA-binding</keyword>
<feature type="domain" description="HTH iclR-type" evidence="5">
    <location>
        <begin position="40"/>
        <end position="102"/>
    </location>
</feature>
<dbReference type="GO" id="GO:0045892">
    <property type="term" value="P:negative regulation of DNA-templated transcription"/>
    <property type="evidence" value="ECO:0007669"/>
    <property type="project" value="TreeGrafter"/>
</dbReference>
<sequence>MAPDGRLKTIDGEQAAGEQAAGEQAAGEQADGAAPGSTRARGIDRAIELLECLHAARGPLKIGELARRIKAPRSTAYELVNRFIEAGILESYDEEGRVFFGRTVHFWAADYLSVNDLTKRAWEEVQRLAELSGETTQFCTLQGNKYTVVHMRSGTKMFRISSDIGIEVPIPWTASGRLLLGHLDKEALRRFLPPEDLTLPNGRQLDFDAFHHEIEQAGADGFCITTGLVDSFTQCMAAPVKDPNGQTIATICFVATADKGDEERRRLLDLLIQSGRSLSAPQRR</sequence>
<feature type="compositionally biased region" description="Low complexity" evidence="4">
    <location>
        <begin position="12"/>
        <end position="34"/>
    </location>
</feature>
<dbReference type="RefSeq" id="WP_189044064.1">
    <property type="nucleotide sequence ID" value="NZ_BMJQ01000003.1"/>
</dbReference>
<comment type="caution">
    <text evidence="7">The sequence shown here is derived from an EMBL/GenBank/DDBJ whole genome shotgun (WGS) entry which is preliminary data.</text>
</comment>
<dbReference type="InterPro" id="IPR014757">
    <property type="entry name" value="Tscrpt_reg_IclR_C"/>
</dbReference>
<dbReference type="EMBL" id="BMJQ01000003">
    <property type="protein sequence ID" value="GGF10055.1"/>
    <property type="molecule type" value="Genomic_DNA"/>
</dbReference>
<accession>A0A8J3E2G4</accession>
<reference evidence="7" key="2">
    <citation type="submission" date="2020-09" db="EMBL/GenBank/DDBJ databases">
        <authorList>
            <person name="Sun Q."/>
            <person name="Zhou Y."/>
        </authorList>
    </citation>
    <scope>NUCLEOTIDE SEQUENCE</scope>
    <source>
        <strain evidence="7">CGMCC 1.15725</strain>
    </source>
</reference>
<dbReference type="Gene3D" id="3.30.450.40">
    <property type="match status" value="1"/>
</dbReference>
<feature type="compositionally biased region" description="Basic and acidic residues" evidence="4">
    <location>
        <begin position="1"/>
        <end position="11"/>
    </location>
</feature>
<dbReference type="PANTHER" id="PTHR30136">
    <property type="entry name" value="HELIX-TURN-HELIX TRANSCRIPTIONAL REGULATOR, ICLR FAMILY"/>
    <property type="match status" value="1"/>
</dbReference>
<dbReference type="Proteomes" id="UP000646365">
    <property type="component" value="Unassembled WGS sequence"/>
</dbReference>
<dbReference type="InterPro" id="IPR036388">
    <property type="entry name" value="WH-like_DNA-bd_sf"/>
</dbReference>
<evidence type="ECO:0000256" key="1">
    <source>
        <dbReference type="ARBA" id="ARBA00023015"/>
    </source>
</evidence>
<proteinExistence type="predicted"/>
<dbReference type="SMART" id="SM00346">
    <property type="entry name" value="HTH_ICLR"/>
    <property type="match status" value="1"/>
</dbReference>
<dbReference type="SUPFAM" id="SSF55781">
    <property type="entry name" value="GAF domain-like"/>
    <property type="match status" value="1"/>
</dbReference>
<dbReference type="SUPFAM" id="SSF46785">
    <property type="entry name" value="Winged helix' DNA-binding domain"/>
    <property type="match status" value="1"/>
</dbReference>
<dbReference type="GO" id="GO:0003700">
    <property type="term" value="F:DNA-binding transcription factor activity"/>
    <property type="evidence" value="ECO:0007669"/>
    <property type="project" value="TreeGrafter"/>
</dbReference>
<keyword evidence="1" id="KW-0805">Transcription regulation</keyword>
<dbReference type="GO" id="GO:0003677">
    <property type="term" value="F:DNA binding"/>
    <property type="evidence" value="ECO:0007669"/>
    <property type="project" value="UniProtKB-KW"/>
</dbReference>
<dbReference type="InterPro" id="IPR011991">
    <property type="entry name" value="ArsR-like_HTH"/>
</dbReference>
<evidence type="ECO:0000259" key="6">
    <source>
        <dbReference type="PROSITE" id="PS51078"/>
    </source>
</evidence>
<dbReference type="InterPro" id="IPR005471">
    <property type="entry name" value="Tscrpt_reg_IclR_N"/>
</dbReference>
<feature type="domain" description="IclR-ED" evidence="6">
    <location>
        <begin position="103"/>
        <end position="284"/>
    </location>
</feature>
<dbReference type="PROSITE" id="PS51077">
    <property type="entry name" value="HTH_ICLR"/>
    <property type="match status" value="1"/>
</dbReference>
<keyword evidence="8" id="KW-1185">Reference proteome</keyword>
<evidence type="ECO:0000256" key="4">
    <source>
        <dbReference type="SAM" id="MobiDB-lite"/>
    </source>
</evidence>
<reference evidence="7" key="1">
    <citation type="journal article" date="2014" name="Int. J. Syst. Evol. Microbiol.">
        <title>Complete genome sequence of Corynebacterium casei LMG S-19264T (=DSM 44701T), isolated from a smear-ripened cheese.</title>
        <authorList>
            <consortium name="US DOE Joint Genome Institute (JGI-PGF)"/>
            <person name="Walter F."/>
            <person name="Albersmeier A."/>
            <person name="Kalinowski J."/>
            <person name="Ruckert C."/>
        </authorList>
    </citation>
    <scope>NUCLEOTIDE SEQUENCE</scope>
    <source>
        <strain evidence="7">CGMCC 1.15725</strain>
    </source>
</reference>